<evidence type="ECO:0000259" key="11">
    <source>
        <dbReference type="Pfam" id="PF21974"/>
    </source>
</evidence>
<dbReference type="Gene3D" id="3.30.470.30">
    <property type="entry name" value="DNA ligase/mRNA capping enzyme"/>
    <property type="match status" value="1"/>
</dbReference>
<dbReference type="GO" id="GO:0005737">
    <property type="term" value="C:cytoplasm"/>
    <property type="evidence" value="ECO:0007669"/>
    <property type="project" value="UniProtKB-SubCell"/>
</dbReference>
<dbReference type="GO" id="GO:0061015">
    <property type="term" value="P:snRNA import into nucleus"/>
    <property type="evidence" value="ECO:0007669"/>
    <property type="project" value="InterPro"/>
</dbReference>
<feature type="region of interest" description="Disordered" evidence="10">
    <location>
        <begin position="369"/>
        <end position="410"/>
    </location>
</feature>
<sequence length="410" mass="46453">MFFCVGAQTHEQKVLLVGFIWCNNNLHQEMAYNNYGFGRSGFSGGYSSSGYGSSGGYGSGSRSGGFSSFRDSGRDPPVFFPSQLNNRKDNYKQSGSGRFANQEQRRRDMLHEQRNRRSDSHNKGRFGNQQQRKKKVPQAPPKPREYKDILSYSEYLLERPDDLEQWVVVACPKGKRCTLVAHKGMTTQYDKQGRPTANFPTNLPGGCDPLHLNPNHGAMRKTILDCVYSEADSTFYVLDLIMWNLHPFIECETSLRFFWLQTRLEEVDVASVNKCNAYRILPAVRFNVIDMQPPLLQPALYPDNRPVTDGFLFYHPEAIYQSGNTPLVGWLKGYMIPEIIEHIQLHPLYIEETPDNYKNLRDYVAEVGNDYGQKKKKKKPGKDGEKMETDGASSGAGAANPTQGVEAMED</sequence>
<dbReference type="EMBL" id="HBUF01173487">
    <property type="protein sequence ID" value="CAG6653410.1"/>
    <property type="molecule type" value="Transcribed_RNA"/>
</dbReference>
<evidence type="ECO:0000256" key="2">
    <source>
        <dbReference type="ARBA" id="ARBA00004123"/>
    </source>
</evidence>
<feature type="region of interest" description="Disordered" evidence="10">
    <location>
        <begin position="77"/>
        <end position="144"/>
    </location>
</feature>
<evidence type="ECO:0000256" key="9">
    <source>
        <dbReference type="ARBA" id="ARBA00023242"/>
    </source>
</evidence>
<dbReference type="EMBL" id="HBUF01173488">
    <property type="protein sequence ID" value="CAG6653411.1"/>
    <property type="molecule type" value="Transcribed_RNA"/>
</dbReference>
<dbReference type="InterPro" id="IPR017336">
    <property type="entry name" value="Snurportin-1"/>
</dbReference>
<reference evidence="12" key="1">
    <citation type="submission" date="2021-05" db="EMBL/GenBank/DDBJ databases">
        <authorList>
            <person name="Alioto T."/>
            <person name="Alioto T."/>
            <person name="Gomez Garrido J."/>
        </authorList>
    </citation>
    <scope>NUCLEOTIDE SEQUENCE</scope>
</reference>
<evidence type="ECO:0000256" key="1">
    <source>
        <dbReference type="ARBA" id="ARBA00003975"/>
    </source>
</evidence>
<feature type="domain" description="Snurportin-1 m3G cap-binding" evidence="11">
    <location>
        <begin position="152"/>
        <end position="332"/>
    </location>
</feature>
<dbReference type="PANTHER" id="PTHR13403">
    <property type="entry name" value="SNURPORTIN1 RNUT1 PROTEIN RNA, U TRANSPORTER 1"/>
    <property type="match status" value="1"/>
</dbReference>
<feature type="compositionally biased region" description="Basic and acidic residues" evidence="10">
    <location>
        <begin position="103"/>
        <end position="122"/>
    </location>
</feature>
<dbReference type="Pfam" id="PF21974">
    <property type="entry name" value="SPN1_m3Gcap_bd"/>
    <property type="match status" value="1"/>
</dbReference>
<evidence type="ECO:0000313" key="12">
    <source>
        <dbReference type="EMBL" id="CAG6653410.1"/>
    </source>
</evidence>
<evidence type="ECO:0000256" key="3">
    <source>
        <dbReference type="ARBA" id="ARBA00004496"/>
    </source>
</evidence>
<dbReference type="CDD" id="cd09232">
    <property type="entry name" value="Snurportin-1_C"/>
    <property type="match status" value="1"/>
</dbReference>
<dbReference type="AlphaFoldDB" id="A0A8D8RLQ6"/>
<accession>A0A8D8RLQ6</accession>
<comment type="subcellular location">
    <subcellularLocation>
        <location evidence="3">Cytoplasm</location>
    </subcellularLocation>
    <subcellularLocation>
        <location evidence="2">Nucleus</location>
    </subcellularLocation>
</comment>
<evidence type="ECO:0000256" key="8">
    <source>
        <dbReference type="ARBA" id="ARBA00022884"/>
    </source>
</evidence>
<dbReference type="GO" id="GO:0005634">
    <property type="term" value="C:nucleus"/>
    <property type="evidence" value="ECO:0007669"/>
    <property type="project" value="UniProtKB-SubCell"/>
</dbReference>
<keyword evidence="9" id="KW-0539">Nucleus</keyword>
<comment type="function">
    <text evidence="1">Functions as an U snRNP-specific nuclear import adapter. Involved in the trimethylguanosine (m3G)-cap-dependent nuclear import of U snRNPs. Binds specifically to the terminal m3G-cap U snRNAs.</text>
</comment>
<evidence type="ECO:0000256" key="5">
    <source>
        <dbReference type="ARBA" id="ARBA00016034"/>
    </source>
</evidence>
<keyword evidence="8" id="KW-0694">RNA-binding</keyword>
<name>A0A8D8RLQ6_9HEMI</name>
<dbReference type="PANTHER" id="PTHR13403:SF6">
    <property type="entry name" value="SNURPORTIN-1"/>
    <property type="match status" value="1"/>
</dbReference>
<organism evidence="12">
    <name type="scientific">Cacopsylla melanoneura</name>
    <dbReference type="NCBI Taxonomy" id="428564"/>
    <lineage>
        <taxon>Eukaryota</taxon>
        <taxon>Metazoa</taxon>
        <taxon>Ecdysozoa</taxon>
        <taxon>Arthropoda</taxon>
        <taxon>Hexapoda</taxon>
        <taxon>Insecta</taxon>
        <taxon>Pterygota</taxon>
        <taxon>Neoptera</taxon>
        <taxon>Paraneoptera</taxon>
        <taxon>Hemiptera</taxon>
        <taxon>Sternorrhyncha</taxon>
        <taxon>Psylloidea</taxon>
        <taxon>Psyllidae</taxon>
        <taxon>Psyllinae</taxon>
        <taxon>Cacopsylla</taxon>
    </lineage>
</organism>
<dbReference type="InterPro" id="IPR047857">
    <property type="entry name" value="Snurportin1_C"/>
</dbReference>
<evidence type="ECO:0000256" key="7">
    <source>
        <dbReference type="ARBA" id="ARBA00022490"/>
    </source>
</evidence>
<keyword evidence="7" id="KW-0963">Cytoplasm</keyword>
<protein>
    <recommendedName>
        <fullName evidence="5">Snurportin-1</fullName>
    </recommendedName>
</protein>
<comment type="similarity">
    <text evidence="4">Belongs to the snurportin family.</text>
</comment>
<evidence type="ECO:0000256" key="6">
    <source>
        <dbReference type="ARBA" id="ARBA00022448"/>
    </source>
</evidence>
<dbReference type="GO" id="GO:0003723">
    <property type="term" value="F:RNA binding"/>
    <property type="evidence" value="ECO:0007669"/>
    <property type="project" value="UniProtKB-KW"/>
</dbReference>
<proteinExistence type="inferred from homology"/>
<evidence type="ECO:0000256" key="4">
    <source>
        <dbReference type="ARBA" id="ARBA00007540"/>
    </source>
</evidence>
<evidence type="ECO:0000256" key="10">
    <source>
        <dbReference type="SAM" id="MobiDB-lite"/>
    </source>
</evidence>
<feature type="compositionally biased region" description="Polar residues" evidence="10">
    <location>
        <begin position="92"/>
        <end position="102"/>
    </location>
</feature>
<keyword evidence="6" id="KW-0813">Transport</keyword>
<dbReference type="SUPFAM" id="SSF56091">
    <property type="entry name" value="DNA ligase/mRNA capping enzyme, catalytic domain"/>
    <property type="match status" value="1"/>
</dbReference>